<accession>A0ABY7HBA5</accession>
<evidence type="ECO:0000313" key="2">
    <source>
        <dbReference type="Proteomes" id="UP001164459"/>
    </source>
</evidence>
<protein>
    <recommendedName>
        <fullName evidence="3">VCBS repeat-containing protein</fullName>
    </recommendedName>
</protein>
<sequence length="60" mass="6789">MVDIDNDGSSEILVVSNTALNGGVVPFTVQAVRDVQDRWVQGRRIWNQHTYHVTNMVHLV</sequence>
<organism evidence="1 2">
    <name type="scientific">Nannocystis punicea</name>
    <dbReference type="NCBI Taxonomy" id="2995304"/>
    <lineage>
        <taxon>Bacteria</taxon>
        <taxon>Pseudomonadati</taxon>
        <taxon>Myxococcota</taxon>
        <taxon>Polyangia</taxon>
        <taxon>Nannocystales</taxon>
        <taxon>Nannocystaceae</taxon>
        <taxon>Nannocystis</taxon>
    </lineage>
</organism>
<evidence type="ECO:0008006" key="3">
    <source>
        <dbReference type="Google" id="ProtNLM"/>
    </source>
</evidence>
<name>A0ABY7HBA5_9BACT</name>
<evidence type="ECO:0000313" key="1">
    <source>
        <dbReference type="EMBL" id="WAS96393.1"/>
    </source>
</evidence>
<proteinExistence type="predicted"/>
<dbReference type="Proteomes" id="UP001164459">
    <property type="component" value="Chromosome"/>
</dbReference>
<dbReference type="EMBL" id="CP114040">
    <property type="protein sequence ID" value="WAS96393.1"/>
    <property type="molecule type" value="Genomic_DNA"/>
</dbReference>
<reference evidence="1" key="1">
    <citation type="submission" date="2022-11" db="EMBL/GenBank/DDBJ databases">
        <title>Minimal conservation of predation-associated metabolite biosynthetic gene clusters underscores biosynthetic potential of Myxococcota including descriptions for ten novel species: Archangium lansinium sp. nov., Myxococcus landrumus sp. nov., Nannocystis bai.</title>
        <authorList>
            <person name="Ahearne A."/>
            <person name="Stevens C."/>
            <person name="Dowd S."/>
        </authorList>
    </citation>
    <scope>NUCLEOTIDE SEQUENCE</scope>
    <source>
        <strain evidence="1">Fl3</strain>
    </source>
</reference>
<gene>
    <name evidence="1" type="ORF">O0S08_09555</name>
</gene>
<dbReference type="RefSeq" id="WP_269038731.1">
    <property type="nucleotide sequence ID" value="NZ_CP114040.1"/>
</dbReference>
<keyword evidence="2" id="KW-1185">Reference proteome</keyword>